<sequence length="55" mass="5798">MISAAFSSVLPQPNPTDVVMAVVLSNAGDATFRGILVTRTCRAHSPYIGRARHGS</sequence>
<reference evidence="1 2" key="1">
    <citation type="journal article" date="2012" name="ISME J.">
        <title>Nitrification expanded: discovery, physiology and genomics of a nitrite-oxidizing bacterium from the phylum Chloroflexi.</title>
        <authorList>
            <person name="Sorokin D.Y."/>
            <person name="Lucker S."/>
            <person name="Vejmelkova D."/>
            <person name="Kostrikina N.A."/>
            <person name="Kleerebezem R."/>
            <person name="Rijpstra W.I."/>
            <person name="Damste J.S."/>
            <person name="Le Paslier D."/>
            <person name="Muyzer G."/>
            <person name="Wagner M."/>
            <person name="van Loosdrecht M.C."/>
            <person name="Daims H."/>
        </authorList>
    </citation>
    <scope>NUCLEOTIDE SEQUENCE [LARGE SCALE GENOMIC DNA]</scope>
    <source>
        <strain evidence="2">none</strain>
    </source>
</reference>
<name>I4ECA6_9BACT</name>
<dbReference type="EMBL" id="CAGS01000004">
    <property type="protein sequence ID" value="CCF82318.1"/>
    <property type="molecule type" value="Genomic_DNA"/>
</dbReference>
<keyword evidence="2" id="KW-1185">Reference proteome</keyword>
<dbReference type="Proteomes" id="UP000004221">
    <property type="component" value="Unassembled WGS sequence"/>
</dbReference>
<evidence type="ECO:0000313" key="2">
    <source>
        <dbReference type="Proteomes" id="UP000004221"/>
    </source>
</evidence>
<evidence type="ECO:0000313" key="1">
    <source>
        <dbReference type="EMBL" id="CCF82318.1"/>
    </source>
</evidence>
<organism evidence="1 2">
    <name type="scientific">Nitrolancea hollandica Lb</name>
    <dbReference type="NCBI Taxonomy" id="1129897"/>
    <lineage>
        <taxon>Bacteria</taxon>
        <taxon>Pseudomonadati</taxon>
        <taxon>Thermomicrobiota</taxon>
        <taxon>Thermomicrobia</taxon>
        <taxon>Sphaerobacterales</taxon>
        <taxon>Sphaerobacterineae</taxon>
        <taxon>Sphaerobacteraceae</taxon>
        <taxon>Nitrolancea</taxon>
    </lineage>
</organism>
<dbReference type="AlphaFoldDB" id="I4ECA6"/>
<protein>
    <submittedName>
        <fullName evidence="1">Uncharacterized protein</fullName>
    </submittedName>
</protein>
<accession>I4ECA6</accession>
<gene>
    <name evidence="1" type="ORF">NITHO_1010014</name>
</gene>
<comment type="caution">
    <text evidence="1">The sequence shown here is derived from an EMBL/GenBank/DDBJ whole genome shotgun (WGS) entry which is preliminary data.</text>
</comment>
<proteinExistence type="predicted"/>